<keyword evidence="3" id="KW-1185">Reference proteome</keyword>
<gene>
    <name evidence="2" type="ORF">Psi02_62800</name>
</gene>
<sequence length="135" mass="14109">MPISPGSNACTAEPTILADGATPSPATMSSLAMTTALDPSECDIDSTPAAGPILVIPSWMGCAREIAAPSEEAQKRFSDRRNTLGEPWSVRRLQPSVGPRNRQGAGVRASPQYFPNGVRAPATTYASVLCANGHE</sequence>
<proteinExistence type="predicted"/>
<accession>A0A8J3USK2</accession>
<evidence type="ECO:0000313" key="2">
    <source>
        <dbReference type="EMBL" id="GII49856.1"/>
    </source>
</evidence>
<feature type="region of interest" description="Disordered" evidence="1">
    <location>
        <begin position="1"/>
        <end position="23"/>
    </location>
</feature>
<dbReference type="EMBL" id="BOOQ01000046">
    <property type="protein sequence ID" value="GII49856.1"/>
    <property type="molecule type" value="Genomic_DNA"/>
</dbReference>
<feature type="compositionally biased region" description="Polar residues" evidence="1">
    <location>
        <begin position="1"/>
        <end position="10"/>
    </location>
</feature>
<feature type="region of interest" description="Disordered" evidence="1">
    <location>
        <begin position="92"/>
        <end position="112"/>
    </location>
</feature>
<dbReference type="AlphaFoldDB" id="A0A8J3USK2"/>
<reference evidence="2" key="1">
    <citation type="submission" date="2021-01" db="EMBL/GenBank/DDBJ databases">
        <title>Whole genome shotgun sequence of Planotetraspora silvatica NBRC 100141.</title>
        <authorList>
            <person name="Komaki H."/>
            <person name="Tamura T."/>
        </authorList>
    </citation>
    <scope>NUCLEOTIDE SEQUENCE</scope>
    <source>
        <strain evidence="2">NBRC 100141</strain>
    </source>
</reference>
<evidence type="ECO:0000313" key="3">
    <source>
        <dbReference type="Proteomes" id="UP000644610"/>
    </source>
</evidence>
<comment type="caution">
    <text evidence="2">The sequence shown here is derived from an EMBL/GenBank/DDBJ whole genome shotgun (WGS) entry which is preliminary data.</text>
</comment>
<evidence type="ECO:0000256" key="1">
    <source>
        <dbReference type="SAM" id="MobiDB-lite"/>
    </source>
</evidence>
<name>A0A8J3USK2_9ACTN</name>
<protein>
    <submittedName>
        <fullName evidence="2">Uncharacterized protein</fullName>
    </submittedName>
</protein>
<dbReference type="Proteomes" id="UP000644610">
    <property type="component" value="Unassembled WGS sequence"/>
</dbReference>
<organism evidence="2 3">
    <name type="scientific">Planotetraspora silvatica</name>
    <dbReference type="NCBI Taxonomy" id="234614"/>
    <lineage>
        <taxon>Bacteria</taxon>
        <taxon>Bacillati</taxon>
        <taxon>Actinomycetota</taxon>
        <taxon>Actinomycetes</taxon>
        <taxon>Streptosporangiales</taxon>
        <taxon>Streptosporangiaceae</taxon>
        <taxon>Planotetraspora</taxon>
    </lineage>
</organism>